<name>A0ACC1YJX6_MELAZ</name>
<evidence type="ECO:0000313" key="1">
    <source>
        <dbReference type="EMBL" id="KAJ4723669.1"/>
    </source>
</evidence>
<accession>A0ACC1YJX6</accession>
<dbReference type="EMBL" id="CM051396">
    <property type="protein sequence ID" value="KAJ4723669.1"/>
    <property type="molecule type" value="Genomic_DNA"/>
</dbReference>
<protein>
    <submittedName>
        <fullName evidence="1">Disease resistance protein</fullName>
    </submittedName>
</protein>
<keyword evidence="2" id="KW-1185">Reference proteome</keyword>
<reference evidence="1 2" key="1">
    <citation type="journal article" date="2023" name="Science">
        <title>Complex scaffold remodeling in plant triterpene biosynthesis.</title>
        <authorList>
            <person name="De La Pena R."/>
            <person name="Hodgson H."/>
            <person name="Liu J.C."/>
            <person name="Stephenson M.J."/>
            <person name="Martin A.C."/>
            <person name="Owen C."/>
            <person name="Harkess A."/>
            <person name="Leebens-Mack J."/>
            <person name="Jimenez L.E."/>
            <person name="Osbourn A."/>
            <person name="Sattely E.S."/>
        </authorList>
    </citation>
    <scope>NUCLEOTIDE SEQUENCE [LARGE SCALE GENOMIC DNA]</scope>
    <source>
        <strain evidence="2">cv. JPN11</strain>
        <tissue evidence="1">Leaf</tissue>
    </source>
</reference>
<dbReference type="Proteomes" id="UP001164539">
    <property type="component" value="Chromosome 3"/>
</dbReference>
<comment type="caution">
    <text evidence="1">The sequence shown here is derived from an EMBL/GenBank/DDBJ whole genome shotgun (WGS) entry which is preliminary data.</text>
</comment>
<evidence type="ECO:0000313" key="2">
    <source>
        <dbReference type="Proteomes" id="UP001164539"/>
    </source>
</evidence>
<organism evidence="1 2">
    <name type="scientific">Melia azedarach</name>
    <name type="common">Chinaberry tree</name>
    <dbReference type="NCBI Taxonomy" id="155640"/>
    <lineage>
        <taxon>Eukaryota</taxon>
        <taxon>Viridiplantae</taxon>
        <taxon>Streptophyta</taxon>
        <taxon>Embryophyta</taxon>
        <taxon>Tracheophyta</taxon>
        <taxon>Spermatophyta</taxon>
        <taxon>Magnoliopsida</taxon>
        <taxon>eudicotyledons</taxon>
        <taxon>Gunneridae</taxon>
        <taxon>Pentapetalae</taxon>
        <taxon>rosids</taxon>
        <taxon>malvids</taxon>
        <taxon>Sapindales</taxon>
        <taxon>Meliaceae</taxon>
        <taxon>Melia</taxon>
    </lineage>
</organism>
<sequence>MEEGPEETPKFVFPRVIFLKLWNLPQLRTFYPALHISDWPLLKRLEVYGCDKVKIFSKSFSFQRIKKVQPHMPAQHALFLVEKVIPNLEELKISGKDIKLICQRQFPQHLFHKIKSLEVVNDKSAILPVGLLQRFPGLEKLELRWSSYKEIFSFGDVEKHFGMCTQMKNLKLWKLYNLKHMWKLDSIFQNLEVLEVCWCDDLISLVPNLTSFQNLTILEVWHCKRLVKLLTLSTAKSLVRLVKMRINGCQMMTEVIADEGDVVEDKIIFSNLKWLSLECLKSLTSFCSCNYSLKFPSLEDLFVIECPKMEIFSYGVLSSPMVQEVRQTQEPGKGCWEGGLNKTIQQLHIEKMLLHAQQESVKLRQPQIDPSLQEWLKSSVTQAKRVTQTKPSAKESRFAIRGQTAGKDMIDISMKLRGKGEDVQEMDTSDSGRGLSLKKQQSGHTVRVRSSHLPPEDGHLPPEDGHTWRKYGQKTIMGSKFPRSYYRCAHWVVYQCRATKQVQQLDDPASFEITYHGMHTCPVSSTAPQGLPLSAKITQEMTERNTNSPYVETLKPILLEEKIAAEEQQRRGFRHTVRASADQLALGDGYTWSKYGPKDIMESELPRSYYICAAYQCFAKKKVQQLSDHPALFEITYFGKHSCPFLSRAPPVLPSSAEKQTNLQPVGALAPLSAKITKEEQQSREFRHTLKVTSLLDDGHTWRKYHQQDILGSKFPRSYYRCALQTFYNCFARKQVQQLNDDPSSFEITYFGVHTCRPVLRTVPIVLPSSSKITQEMTRRKTSLKTHVPIAPLVIPSSEEITKGMTQKKTSLRIHVPIAPLLIPSELSFTFGEWLSGNTDVNTGRSIDRSMAGGDGGGGGLFPSGYGGETGDQSLVSDVVDELFYEIWLQQ</sequence>
<gene>
    <name evidence="1" type="ORF">OWV82_007010</name>
</gene>
<proteinExistence type="predicted"/>